<organism evidence="1 2">
    <name type="scientific">Streptomyces halobius</name>
    <dbReference type="NCBI Taxonomy" id="2879846"/>
    <lineage>
        <taxon>Bacteria</taxon>
        <taxon>Bacillati</taxon>
        <taxon>Actinomycetota</taxon>
        <taxon>Actinomycetes</taxon>
        <taxon>Kitasatosporales</taxon>
        <taxon>Streptomycetaceae</taxon>
        <taxon>Streptomyces</taxon>
    </lineage>
</organism>
<gene>
    <name evidence="1" type="ORF">K9S39_03840</name>
</gene>
<evidence type="ECO:0000313" key="2">
    <source>
        <dbReference type="Proteomes" id="UP000830115"/>
    </source>
</evidence>
<sequence>MPTYELEMCGVEGLSHKADPNEFLEVMGVCFVQYQGKKSQWDRLNGSYVEVRVEGAGNVQTNWSTGYAVRAHGNRFDGYLDLMAHGGRPRIRFNLPWHTDAVFQWKVHLKEVDDLNYSDDLAQGEGSFMIKDFVGGRFIRQPTLKEANADEEDRYYWENAQAAYTKAQVPRAVVFGHGYVDVHARYQGWGKTEQKTPTATKPVRHPHQTLGLAGEITRPLVGYADSKPRARFRLTRLASAQREPGPAPTFRQEQDKAIHAIADRMIAQARKEEATRQAALKRRSADVTIYLPRSFRKDGASQLLVFHPWGTTRKISIGETPQHPDLLVRPEEPLSVLPAFKDVSQVDAIIPVPASQQPEGKSWFWVFHNRDDETLVNKVSFEGVEGDPSSVEYRNRTLADWAAMKGVRRIDATLPVPDFQPRGSSYWHWIFHTIDDVQYVRSITIGDSAAHPDEMITADQRISSWPSLKGIDRVGGFIPVSDKQRVNGESRYWVIHSLDKYRLIAIADGGAHTDRIVTGDRPLPGGWESLFDHEDKLIIWDPEADPETRIGHVLSAPE</sequence>
<reference evidence="1" key="1">
    <citation type="submission" date="2021-10" db="EMBL/GenBank/DDBJ databases">
        <title>Streptomyces nigrumlapis sp.nov.,an antimicrobial producing actinobacterium isolated from Black Gobi rocks.</title>
        <authorList>
            <person name="Wen Y."/>
            <person name="Zhang W."/>
            <person name="Liu X.G."/>
        </authorList>
    </citation>
    <scope>NUCLEOTIDE SEQUENCE</scope>
    <source>
        <strain evidence="1">ST13-2-2</strain>
    </source>
</reference>
<protein>
    <submittedName>
        <fullName evidence="1">Uncharacterized protein</fullName>
    </submittedName>
</protein>
<proteinExistence type="predicted"/>
<name>A0ABY4M0B7_9ACTN</name>
<dbReference type="EMBL" id="CP086322">
    <property type="protein sequence ID" value="UQA91133.1"/>
    <property type="molecule type" value="Genomic_DNA"/>
</dbReference>
<keyword evidence="2" id="KW-1185">Reference proteome</keyword>
<dbReference type="RefSeq" id="WP_248861925.1">
    <property type="nucleotide sequence ID" value="NZ_CP086322.1"/>
</dbReference>
<accession>A0ABY4M0B7</accession>
<dbReference type="Proteomes" id="UP000830115">
    <property type="component" value="Chromosome"/>
</dbReference>
<evidence type="ECO:0000313" key="1">
    <source>
        <dbReference type="EMBL" id="UQA91133.1"/>
    </source>
</evidence>